<dbReference type="GO" id="GO:0003700">
    <property type="term" value="F:DNA-binding transcription factor activity"/>
    <property type="evidence" value="ECO:0007669"/>
    <property type="project" value="TreeGrafter"/>
</dbReference>
<dbReference type="PANTHER" id="PTHR24567:SF74">
    <property type="entry name" value="HTH-TYPE TRANSCRIPTIONAL REGULATOR ARCR"/>
    <property type="match status" value="1"/>
</dbReference>
<dbReference type="STRING" id="28181.BEN30_13770"/>
<name>A0A1E5Q5S8_9PROT</name>
<dbReference type="SMART" id="SM00100">
    <property type="entry name" value="cNMP"/>
    <property type="match status" value="1"/>
</dbReference>
<dbReference type="Pfam" id="PF00027">
    <property type="entry name" value="cNMP_binding"/>
    <property type="match status" value="1"/>
</dbReference>
<reference evidence="3" key="1">
    <citation type="submission" date="2016-07" db="EMBL/GenBank/DDBJ databases">
        <authorList>
            <person name="Florea S."/>
            <person name="Webb J.S."/>
            <person name="Jaromczyk J."/>
            <person name="Schardl C.L."/>
        </authorList>
    </citation>
    <scope>NUCLEOTIDE SEQUENCE [LARGE SCALE GENOMIC DNA]</scope>
    <source>
        <strain evidence="3">MV-1</strain>
    </source>
</reference>
<dbReference type="Gene3D" id="2.60.120.10">
    <property type="entry name" value="Jelly Rolls"/>
    <property type="match status" value="1"/>
</dbReference>
<comment type="caution">
    <text evidence="2">The sequence shown here is derived from an EMBL/GenBank/DDBJ whole genome shotgun (WGS) entry which is preliminary data.</text>
</comment>
<dbReference type="CDD" id="cd00038">
    <property type="entry name" value="CAP_ED"/>
    <property type="match status" value="1"/>
</dbReference>
<dbReference type="InterPro" id="IPR018490">
    <property type="entry name" value="cNMP-bd_dom_sf"/>
</dbReference>
<dbReference type="GO" id="GO:0005829">
    <property type="term" value="C:cytosol"/>
    <property type="evidence" value="ECO:0007669"/>
    <property type="project" value="TreeGrafter"/>
</dbReference>
<dbReference type="InterPro" id="IPR000595">
    <property type="entry name" value="cNMP-bd_dom"/>
</dbReference>
<sequence length="113" mass="12520">MNLKPGEVLFEEGALGDAAYLIVEGTIQISRNHNGKSVPLATLQRGEIIGEMSLIDHQPRMASAVAVDACKLVRISDKNLQERMDKLADSDQVLHFLIKTLVRRLRGLARNTE</sequence>
<keyword evidence="3" id="KW-1185">Reference proteome</keyword>
<dbReference type="AlphaFoldDB" id="A0A1E5Q5S8"/>
<organism evidence="2 3">
    <name type="scientific">Magnetovibrio blakemorei</name>
    <dbReference type="NCBI Taxonomy" id="28181"/>
    <lineage>
        <taxon>Bacteria</taxon>
        <taxon>Pseudomonadati</taxon>
        <taxon>Pseudomonadota</taxon>
        <taxon>Alphaproteobacteria</taxon>
        <taxon>Rhodospirillales</taxon>
        <taxon>Magnetovibrionaceae</taxon>
        <taxon>Magnetovibrio</taxon>
    </lineage>
</organism>
<evidence type="ECO:0000313" key="2">
    <source>
        <dbReference type="EMBL" id="OEJ65716.1"/>
    </source>
</evidence>
<protein>
    <recommendedName>
        <fullName evidence="1">Cyclic nucleotide-binding domain-containing protein</fullName>
    </recommendedName>
</protein>
<dbReference type="Proteomes" id="UP000095347">
    <property type="component" value="Unassembled WGS sequence"/>
</dbReference>
<dbReference type="PANTHER" id="PTHR24567">
    <property type="entry name" value="CRP FAMILY TRANSCRIPTIONAL REGULATORY PROTEIN"/>
    <property type="match status" value="1"/>
</dbReference>
<dbReference type="InterPro" id="IPR014710">
    <property type="entry name" value="RmlC-like_jellyroll"/>
</dbReference>
<proteinExistence type="predicted"/>
<dbReference type="EMBL" id="MCGG01000046">
    <property type="protein sequence ID" value="OEJ65716.1"/>
    <property type="molecule type" value="Genomic_DNA"/>
</dbReference>
<evidence type="ECO:0000259" key="1">
    <source>
        <dbReference type="PROSITE" id="PS50042"/>
    </source>
</evidence>
<dbReference type="PRINTS" id="PR00103">
    <property type="entry name" value="CAMPKINASE"/>
</dbReference>
<dbReference type="SUPFAM" id="SSF51206">
    <property type="entry name" value="cAMP-binding domain-like"/>
    <property type="match status" value="1"/>
</dbReference>
<accession>A0A1E5Q5S8</accession>
<dbReference type="PROSITE" id="PS50042">
    <property type="entry name" value="CNMP_BINDING_3"/>
    <property type="match status" value="1"/>
</dbReference>
<evidence type="ECO:0000313" key="3">
    <source>
        <dbReference type="Proteomes" id="UP000095347"/>
    </source>
</evidence>
<feature type="domain" description="Cyclic nucleotide-binding" evidence="1">
    <location>
        <begin position="1"/>
        <end position="84"/>
    </location>
</feature>
<gene>
    <name evidence="2" type="ORF">BEN30_13770</name>
</gene>
<dbReference type="InterPro" id="IPR050397">
    <property type="entry name" value="Env_Response_Regulators"/>
</dbReference>